<protein>
    <recommendedName>
        <fullName evidence="10">tRNA dimethylallyltransferase</fullName>
        <ecNumber evidence="10">2.5.1.75</ecNumber>
    </recommendedName>
    <alternativeName>
        <fullName evidence="10">Dimethylallyl diphosphate:tRNA dimethylallyltransferase</fullName>
        <shortName evidence="10">DMAPP:tRNA dimethylallyltransferase</shortName>
        <shortName evidence="10">DMATase</shortName>
    </alternativeName>
    <alternativeName>
        <fullName evidence="10">Isopentenyl-diphosphate:tRNA isopentenyltransferase</fullName>
        <shortName evidence="10">IPP transferase</shortName>
        <shortName evidence="10">IPPT</shortName>
        <shortName evidence="10">IPTase</shortName>
    </alternativeName>
</protein>
<keyword evidence="8 10" id="KW-0460">Magnesium</keyword>
<comment type="caution">
    <text evidence="14">The sequence shown here is derived from an EMBL/GenBank/DDBJ whole genome shotgun (WGS) entry which is preliminary data.</text>
</comment>
<feature type="site" description="Interaction with substrate tRNA" evidence="10">
    <location>
        <position position="141"/>
    </location>
</feature>
<keyword evidence="7 10" id="KW-0067">ATP-binding</keyword>
<gene>
    <name evidence="10 14" type="primary">miaA</name>
    <name evidence="14" type="ORF">K7J14_09355</name>
</gene>
<dbReference type="Gene3D" id="1.10.20.140">
    <property type="match status" value="1"/>
</dbReference>
<feature type="site" description="Interaction with substrate tRNA" evidence="10">
    <location>
        <position position="119"/>
    </location>
</feature>
<dbReference type="GO" id="GO:0005524">
    <property type="term" value="F:ATP binding"/>
    <property type="evidence" value="ECO:0007669"/>
    <property type="project" value="UniProtKB-UniRule"/>
</dbReference>
<proteinExistence type="inferred from homology"/>
<keyword evidence="4 10" id="KW-0808">Transferase</keyword>
<comment type="subunit">
    <text evidence="10">Monomer.</text>
</comment>
<evidence type="ECO:0000256" key="13">
    <source>
        <dbReference type="RuleBase" id="RU003785"/>
    </source>
</evidence>
<dbReference type="EMBL" id="JAINWA010000003">
    <property type="protein sequence ID" value="MCD1654904.1"/>
    <property type="molecule type" value="Genomic_DNA"/>
</dbReference>
<sequence length="327" mass="36728">MTDARDIPVLVVFGATASGKTSLADTLFSQSSSPCPGEDFSFFKGRAEIVSADSMQVYRGMDIGTAKPPRSLLERLPHHLFDIRDPREQFSAGDFVRLADELCRSISGRGRLPVILGGTGFYIRNFLCGLPSTPESDPILRKNLQDRAEIEGTAAMHRELSAVDPESAAKIHPNDEYRILRALEVFLQSGKPRSAHDLSSRLRPGYRFKVIFLDRPRAQLYDRINLRVAEMFEQGLPEEFARLLEAGHDKAEPGMQAIGYREFFLTDPPGADPSRIREEIARNSRKYAKRQEVFMSSIPGVERWNPEDLPSIYNAVLDAFRDSVHTS</sequence>
<comment type="function">
    <text evidence="2 10 12">Catalyzes the transfer of a dimethylallyl group onto the adenine at position 37 in tRNAs that read codons beginning with uridine, leading to the formation of N6-(dimethylallyl)adenosine (i(6)A).</text>
</comment>
<dbReference type="GO" id="GO:0006400">
    <property type="term" value="P:tRNA modification"/>
    <property type="evidence" value="ECO:0007669"/>
    <property type="project" value="TreeGrafter"/>
</dbReference>
<evidence type="ECO:0000313" key="14">
    <source>
        <dbReference type="EMBL" id="MCD1654904.1"/>
    </source>
</evidence>
<name>A0AAE3EK21_9SPIR</name>
<dbReference type="InterPro" id="IPR027417">
    <property type="entry name" value="P-loop_NTPase"/>
</dbReference>
<reference evidence="14" key="1">
    <citation type="submission" date="2021-08" db="EMBL/GenBank/DDBJ databases">
        <title>Comparative analyses of Brucepasteria parasyntrophica and Teretinema zuelzerae.</title>
        <authorList>
            <person name="Song Y."/>
            <person name="Brune A."/>
        </authorList>
    </citation>
    <scope>NUCLEOTIDE SEQUENCE</scope>
    <source>
        <strain evidence="14">DSM 1903</strain>
    </source>
</reference>
<evidence type="ECO:0000256" key="3">
    <source>
        <dbReference type="ARBA" id="ARBA00005842"/>
    </source>
</evidence>
<evidence type="ECO:0000256" key="11">
    <source>
        <dbReference type="RuleBase" id="RU003783"/>
    </source>
</evidence>
<dbReference type="InterPro" id="IPR039657">
    <property type="entry name" value="Dimethylallyltransferase"/>
</dbReference>
<evidence type="ECO:0000256" key="6">
    <source>
        <dbReference type="ARBA" id="ARBA00022741"/>
    </source>
</evidence>
<feature type="binding site" evidence="10">
    <location>
        <begin position="14"/>
        <end position="21"/>
    </location>
    <ligand>
        <name>ATP</name>
        <dbReference type="ChEBI" id="CHEBI:30616"/>
    </ligand>
</feature>
<dbReference type="RefSeq" id="WP_230755559.1">
    <property type="nucleotide sequence ID" value="NZ_JAINWA010000003.1"/>
</dbReference>
<evidence type="ECO:0000256" key="1">
    <source>
        <dbReference type="ARBA" id="ARBA00001946"/>
    </source>
</evidence>
<dbReference type="InterPro" id="IPR018022">
    <property type="entry name" value="IPT"/>
</dbReference>
<evidence type="ECO:0000256" key="9">
    <source>
        <dbReference type="ARBA" id="ARBA00049563"/>
    </source>
</evidence>
<feature type="region of interest" description="Interaction with substrate tRNA" evidence="10">
    <location>
        <begin position="53"/>
        <end position="56"/>
    </location>
</feature>
<evidence type="ECO:0000313" key="15">
    <source>
        <dbReference type="Proteomes" id="UP001198163"/>
    </source>
</evidence>
<evidence type="ECO:0000256" key="8">
    <source>
        <dbReference type="ARBA" id="ARBA00022842"/>
    </source>
</evidence>
<evidence type="ECO:0000256" key="5">
    <source>
        <dbReference type="ARBA" id="ARBA00022694"/>
    </source>
</evidence>
<dbReference type="PANTHER" id="PTHR11088:SF60">
    <property type="entry name" value="TRNA DIMETHYLALLYLTRANSFERASE"/>
    <property type="match status" value="1"/>
</dbReference>
<feature type="binding site" evidence="10">
    <location>
        <begin position="16"/>
        <end position="21"/>
    </location>
    <ligand>
        <name>substrate</name>
    </ligand>
</feature>
<organism evidence="14 15">
    <name type="scientific">Teretinema zuelzerae</name>
    <dbReference type="NCBI Taxonomy" id="156"/>
    <lineage>
        <taxon>Bacteria</taxon>
        <taxon>Pseudomonadati</taxon>
        <taxon>Spirochaetota</taxon>
        <taxon>Spirochaetia</taxon>
        <taxon>Spirochaetales</taxon>
        <taxon>Treponemataceae</taxon>
        <taxon>Teretinema</taxon>
    </lineage>
</organism>
<dbReference type="SUPFAM" id="SSF52540">
    <property type="entry name" value="P-loop containing nucleoside triphosphate hydrolases"/>
    <property type="match status" value="2"/>
</dbReference>
<dbReference type="Pfam" id="PF01715">
    <property type="entry name" value="IPPT"/>
    <property type="match status" value="1"/>
</dbReference>
<evidence type="ECO:0000256" key="2">
    <source>
        <dbReference type="ARBA" id="ARBA00003213"/>
    </source>
</evidence>
<dbReference type="NCBIfam" id="TIGR00174">
    <property type="entry name" value="miaA"/>
    <property type="match status" value="1"/>
</dbReference>
<dbReference type="Proteomes" id="UP001198163">
    <property type="component" value="Unassembled WGS sequence"/>
</dbReference>
<evidence type="ECO:0000256" key="7">
    <source>
        <dbReference type="ARBA" id="ARBA00022840"/>
    </source>
</evidence>
<dbReference type="FunFam" id="1.10.20.140:FF:000001">
    <property type="entry name" value="tRNA dimethylallyltransferase"/>
    <property type="match status" value="1"/>
</dbReference>
<comment type="catalytic activity">
    <reaction evidence="9 10 11">
        <text>adenosine(37) in tRNA + dimethylallyl diphosphate = N(6)-dimethylallyladenosine(37) in tRNA + diphosphate</text>
        <dbReference type="Rhea" id="RHEA:26482"/>
        <dbReference type="Rhea" id="RHEA-COMP:10162"/>
        <dbReference type="Rhea" id="RHEA-COMP:10375"/>
        <dbReference type="ChEBI" id="CHEBI:33019"/>
        <dbReference type="ChEBI" id="CHEBI:57623"/>
        <dbReference type="ChEBI" id="CHEBI:74411"/>
        <dbReference type="ChEBI" id="CHEBI:74415"/>
        <dbReference type="EC" id="2.5.1.75"/>
    </reaction>
</comment>
<accession>A0AAE3EK21</accession>
<keyword evidence="6 10" id="KW-0547">Nucleotide-binding</keyword>
<comment type="caution">
    <text evidence="10">Lacks conserved residue(s) required for the propagation of feature annotation.</text>
</comment>
<evidence type="ECO:0000256" key="12">
    <source>
        <dbReference type="RuleBase" id="RU003784"/>
    </source>
</evidence>
<evidence type="ECO:0000256" key="4">
    <source>
        <dbReference type="ARBA" id="ARBA00022679"/>
    </source>
</evidence>
<comment type="cofactor">
    <cofactor evidence="1 10">
        <name>Mg(2+)</name>
        <dbReference type="ChEBI" id="CHEBI:18420"/>
    </cofactor>
</comment>
<keyword evidence="5 10" id="KW-0819">tRNA processing</keyword>
<dbReference type="Gene3D" id="3.40.50.300">
    <property type="entry name" value="P-loop containing nucleotide triphosphate hydrolases"/>
    <property type="match status" value="1"/>
</dbReference>
<dbReference type="PANTHER" id="PTHR11088">
    <property type="entry name" value="TRNA DIMETHYLALLYLTRANSFERASE"/>
    <property type="match status" value="1"/>
</dbReference>
<dbReference type="AlphaFoldDB" id="A0AAE3EK21"/>
<dbReference type="EC" id="2.5.1.75" evidence="10"/>
<evidence type="ECO:0000256" key="10">
    <source>
        <dbReference type="HAMAP-Rule" id="MF_00185"/>
    </source>
</evidence>
<comment type="similarity">
    <text evidence="3 10 13">Belongs to the IPP transferase family.</text>
</comment>
<keyword evidence="15" id="KW-1185">Reference proteome</keyword>
<dbReference type="GO" id="GO:0052381">
    <property type="term" value="F:tRNA dimethylallyltransferase activity"/>
    <property type="evidence" value="ECO:0007669"/>
    <property type="project" value="UniProtKB-UniRule"/>
</dbReference>
<dbReference type="HAMAP" id="MF_00185">
    <property type="entry name" value="IPP_trans"/>
    <property type="match status" value="1"/>
</dbReference>